<protein>
    <recommendedName>
        <fullName evidence="9">Cytochrome P450 716B1-like</fullName>
    </recommendedName>
</protein>
<dbReference type="InterPro" id="IPR001128">
    <property type="entry name" value="Cyt_P450"/>
</dbReference>
<dbReference type="Gene3D" id="1.10.630.10">
    <property type="entry name" value="Cytochrome P450"/>
    <property type="match status" value="1"/>
</dbReference>
<keyword evidence="6 7" id="KW-0349">Heme</keyword>
<keyword evidence="7" id="KW-0503">Monooxygenase</keyword>
<dbReference type="GO" id="GO:0020037">
    <property type="term" value="F:heme binding"/>
    <property type="evidence" value="ECO:0007669"/>
    <property type="project" value="InterPro"/>
</dbReference>
<keyword evidence="5 6" id="KW-0408">Iron</keyword>
<dbReference type="PRINTS" id="PR00385">
    <property type="entry name" value="P450"/>
</dbReference>
<dbReference type="CDD" id="cd11043">
    <property type="entry name" value="CYP90-like"/>
    <property type="match status" value="1"/>
</dbReference>
<dbReference type="AlphaFoldDB" id="A0A6V7NKY7"/>
<dbReference type="PRINTS" id="PR00463">
    <property type="entry name" value="EP450I"/>
</dbReference>
<dbReference type="InterPro" id="IPR036396">
    <property type="entry name" value="Cyt_P450_sf"/>
</dbReference>
<evidence type="ECO:0000256" key="3">
    <source>
        <dbReference type="ARBA" id="ARBA00022723"/>
    </source>
</evidence>
<dbReference type="InterPro" id="IPR017972">
    <property type="entry name" value="Cyt_P450_CS"/>
</dbReference>
<organism evidence="8">
    <name type="scientific">Ananas comosus var. bracteatus</name>
    <name type="common">red pineapple</name>
    <dbReference type="NCBI Taxonomy" id="296719"/>
    <lineage>
        <taxon>Eukaryota</taxon>
        <taxon>Viridiplantae</taxon>
        <taxon>Streptophyta</taxon>
        <taxon>Embryophyta</taxon>
        <taxon>Tracheophyta</taxon>
        <taxon>Spermatophyta</taxon>
        <taxon>Magnoliopsida</taxon>
        <taxon>Liliopsida</taxon>
        <taxon>Poales</taxon>
        <taxon>Bromeliaceae</taxon>
        <taxon>Bromelioideae</taxon>
        <taxon>Ananas</taxon>
    </lineage>
</organism>
<sequence length="475" mass="53639">MASPIILALIFVLPILYFLIKERRYSSKLPPGSLGLPIVGQSLALLRAMNDNAAEQWLAGRIKKYGPISKMSLFGTPTIFLTGPAANKFIFVNDALAPQQPRSVSLILGRRNMLELVGDDHRRLRGAVVQFFKPEMLTKYVGKIDGEVKHHINSEWKGHQTVTVLPLMKSLTFDIISSLLFGLERGPQRDALCKDFVELLAGLWAVPVNLPFTTFNKSLRASAHARKALTEITRKKKAMLESGHCSPSEDLITYLLSLKGEDNNCALSEEEIVDNAMVLLIAGHDTSSTLMTFMIRHLANDPETLQGVVHEQEEIAKNKLSGDTLTWNDLSKMKYTWRVAMETLRMIPPIFGSFRRALKDIEFEGHLIPKGWQVFWASNITQMDANIFHEPTKFDPIRFENSSSIPPYCFVAFGGGPRICPGNEFARIEILVTMHYIVMQYKWKLCCKEDTFKRDPMPSPLHGLPIELEFRDSHV</sequence>
<name>A0A6V7NKY7_ANACO</name>
<gene>
    <name evidence="8" type="ORF">CB5_LOCUS2453</name>
</gene>
<evidence type="ECO:0000313" key="8">
    <source>
        <dbReference type="EMBL" id="CAD1819242.1"/>
    </source>
</evidence>
<keyword evidence="3 6" id="KW-0479">Metal-binding</keyword>
<dbReference type="PANTHER" id="PTHR24286">
    <property type="entry name" value="CYTOCHROME P450 26"/>
    <property type="match status" value="1"/>
</dbReference>
<comment type="cofactor">
    <cofactor evidence="1 6">
        <name>heme</name>
        <dbReference type="ChEBI" id="CHEBI:30413"/>
    </cofactor>
</comment>
<evidence type="ECO:0000256" key="2">
    <source>
        <dbReference type="ARBA" id="ARBA00010617"/>
    </source>
</evidence>
<dbReference type="SUPFAM" id="SSF48264">
    <property type="entry name" value="Cytochrome P450"/>
    <property type="match status" value="1"/>
</dbReference>
<evidence type="ECO:0000256" key="1">
    <source>
        <dbReference type="ARBA" id="ARBA00001971"/>
    </source>
</evidence>
<dbReference type="PROSITE" id="PS00086">
    <property type="entry name" value="CYTOCHROME_P450"/>
    <property type="match status" value="1"/>
</dbReference>
<keyword evidence="4 7" id="KW-0560">Oxidoreductase</keyword>
<evidence type="ECO:0000256" key="6">
    <source>
        <dbReference type="PIRSR" id="PIRSR602401-1"/>
    </source>
</evidence>
<reference evidence="8" key="1">
    <citation type="submission" date="2020-07" db="EMBL/GenBank/DDBJ databases">
        <authorList>
            <person name="Lin J."/>
        </authorList>
    </citation>
    <scope>NUCLEOTIDE SEQUENCE</scope>
</reference>
<dbReference type="GO" id="GO:0005506">
    <property type="term" value="F:iron ion binding"/>
    <property type="evidence" value="ECO:0007669"/>
    <property type="project" value="InterPro"/>
</dbReference>
<evidence type="ECO:0000256" key="4">
    <source>
        <dbReference type="ARBA" id="ARBA00023002"/>
    </source>
</evidence>
<dbReference type="GO" id="GO:0016125">
    <property type="term" value="P:sterol metabolic process"/>
    <property type="evidence" value="ECO:0007669"/>
    <property type="project" value="TreeGrafter"/>
</dbReference>
<accession>A0A6V7NKY7</accession>
<dbReference type="Pfam" id="PF00067">
    <property type="entry name" value="p450"/>
    <property type="match status" value="1"/>
</dbReference>
<evidence type="ECO:0008006" key="9">
    <source>
        <dbReference type="Google" id="ProtNLM"/>
    </source>
</evidence>
<dbReference type="GO" id="GO:0016705">
    <property type="term" value="F:oxidoreductase activity, acting on paired donors, with incorporation or reduction of molecular oxygen"/>
    <property type="evidence" value="ECO:0007669"/>
    <property type="project" value="InterPro"/>
</dbReference>
<dbReference type="InterPro" id="IPR002401">
    <property type="entry name" value="Cyt_P450_E_grp-I"/>
</dbReference>
<comment type="similarity">
    <text evidence="2 7">Belongs to the cytochrome P450 family.</text>
</comment>
<evidence type="ECO:0000256" key="7">
    <source>
        <dbReference type="RuleBase" id="RU000461"/>
    </source>
</evidence>
<evidence type="ECO:0000256" key="5">
    <source>
        <dbReference type="ARBA" id="ARBA00023004"/>
    </source>
</evidence>
<proteinExistence type="inferred from homology"/>
<dbReference type="FunFam" id="1.10.630.10:FF:000022">
    <property type="entry name" value="Taxadiene 5-alpha hydroxylase"/>
    <property type="match status" value="1"/>
</dbReference>
<feature type="binding site" description="axial binding residue" evidence="6">
    <location>
        <position position="420"/>
    </location>
    <ligand>
        <name>heme</name>
        <dbReference type="ChEBI" id="CHEBI:30413"/>
    </ligand>
    <ligandPart>
        <name>Fe</name>
        <dbReference type="ChEBI" id="CHEBI:18248"/>
    </ligandPart>
</feature>
<dbReference type="EMBL" id="LR862139">
    <property type="protein sequence ID" value="CAD1819242.1"/>
    <property type="molecule type" value="Genomic_DNA"/>
</dbReference>
<dbReference type="GO" id="GO:0004497">
    <property type="term" value="F:monooxygenase activity"/>
    <property type="evidence" value="ECO:0007669"/>
    <property type="project" value="UniProtKB-KW"/>
</dbReference>
<dbReference type="PANTHER" id="PTHR24286:SF217">
    <property type="entry name" value="OS07G0520300 PROTEIN"/>
    <property type="match status" value="1"/>
</dbReference>